<proteinExistence type="predicted"/>
<evidence type="ECO:0000256" key="1">
    <source>
        <dbReference type="SAM" id="SignalP"/>
    </source>
</evidence>
<protein>
    <submittedName>
        <fullName evidence="2">Uncharacterized protein</fullName>
    </submittedName>
</protein>
<comment type="caution">
    <text evidence="2">The sequence shown here is derived from an EMBL/GenBank/DDBJ whole genome shotgun (WGS) entry which is preliminary data.</text>
</comment>
<feature type="chain" id="PRO_5046035089" evidence="1">
    <location>
        <begin position="33"/>
        <end position="211"/>
    </location>
</feature>
<sequence length="211" mass="22745">MTHSSRRTALKLMAGGTLAATGMAAFATTASAQEFVVTNNYQNFKRGKIDGLHPDRRVLNITWEDMGRIKMRAADLVTNYSSLREGMIVDCNYFDYIDVLIAKKSPQTDAQAKSLIEKGAQLTGIPGAREPIRMWSMSGMVTQVSPASGGLSIINASNGRPEEPSPNSGEVITLPQIQTAAGKQALGTLKPGDIVNTVWTHQTAIAVKIIR</sequence>
<dbReference type="RefSeq" id="WP_216966168.1">
    <property type="nucleotide sequence ID" value="NZ_JAHOPB010000003.1"/>
</dbReference>
<evidence type="ECO:0000313" key="2">
    <source>
        <dbReference type="EMBL" id="MBU8876908.1"/>
    </source>
</evidence>
<keyword evidence="3" id="KW-1185">Reference proteome</keyword>
<reference evidence="2 3" key="1">
    <citation type="submission" date="2021-06" db="EMBL/GenBank/DDBJ databases">
        <authorList>
            <person name="Lee D.H."/>
        </authorList>
    </citation>
    <scope>NUCLEOTIDE SEQUENCE [LARGE SCALE GENOMIC DNA]</scope>
    <source>
        <strain evidence="2 3">MMS21-HV4-11</strain>
    </source>
</reference>
<dbReference type="InterPro" id="IPR006311">
    <property type="entry name" value="TAT_signal"/>
</dbReference>
<keyword evidence="1" id="KW-0732">Signal</keyword>
<gene>
    <name evidence="2" type="ORF">KQ910_24250</name>
</gene>
<evidence type="ECO:0000313" key="3">
    <source>
        <dbReference type="Proteomes" id="UP000727907"/>
    </source>
</evidence>
<organism evidence="2 3">
    <name type="scientific">Reyranella humidisoli</name>
    <dbReference type="NCBI Taxonomy" id="2849149"/>
    <lineage>
        <taxon>Bacteria</taxon>
        <taxon>Pseudomonadati</taxon>
        <taxon>Pseudomonadota</taxon>
        <taxon>Alphaproteobacteria</taxon>
        <taxon>Hyphomicrobiales</taxon>
        <taxon>Reyranellaceae</taxon>
        <taxon>Reyranella</taxon>
    </lineage>
</organism>
<dbReference type="Proteomes" id="UP000727907">
    <property type="component" value="Unassembled WGS sequence"/>
</dbReference>
<accession>A0ABS6IQM9</accession>
<name>A0ABS6IQM9_9HYPH</name>
<feature type="signal peptide" evidence="1">
    <location>
        <begin position="1"/>
        <end position="32"/>
    </location>
</feature>
<dbReference type="EMBL" id="JAHOPB010000003">
    <property type="protein sequence ID" value="MBU8876908.1"/>
    <property type="molecule type" value="Genomic_DNA"/>
</dbReference>
<dbReference type="PROSITE" id="PS51318">
    <property type="entry name" value="TAT"/>
    <property type="match status" value="1"/>
</dbReference>